<proteinExistence type="predicted"/>
<keyword evidence="4" id="KW-1185">Reference proteome</keyword>
<comment type="caution">
    <text evidence="3">The sequence shown here is derived from an EMBL/GenBank/DDBJ whole genome shotgun (WGS) entry which is preliminary data.</text>
</comment>
<feature type="domain" description="Retrovirus-related Pol polyprotein from transposon TNT 1-94-like beta-barrel" evidence="2">
    <location>
        <begin position="299"/>
        <end position="375"/>
    </location>
</feature>
<accession>A0AAW1M3Q6</accession>
<protein>
    <recommendedName>
        <fullName evidence="2">Retrovirus-related Pol polyprotein from transposon TNT 1-94-like beta-barrel domain-containing protein</fullName>
    </recommendedName>
</protein>
<dbReference type="InterPro" id="IPR054722">
    <property type="entry name" value="PolX-like_BBD"/>
</dbReference>
<dbReference type="PANTHER" id="PTHR35317">
    <property type="entry name" value="OS04G0629600 PROTEIN"/>
    <property type="match status" value="1"/>
</dbReference>
<dbReference type="EMBL" id="JBDFQZ010000003">
    <property type="protein sequence ID" value="KAK9740495.1"/>
    <property type="molecule type" value="Genomic_DNA"/>
</dbReference>
<feature type="compositionally biased region" description="Basic and acidic residues" evidence="1">
    <location>
        <begin position="208"/>
        <end position="223"/>
    </location>
</feature>
<reference evidence="3" key="1">
    <citation type="submission" date="2024-03" db="EMBL/GenBank/DDBJ databases">
        <title>WGS assembly of Saponaria officinalis var. Norfolk2.</title>
        <authorList>
            <person name="Jenkins J."/>
            <person name="Shu S."/>
            <person name="Grimwood J."/>
            <person name="Barry K."/>
            <person name="Goodstein D."/>
            <person name="Schmutz J."/>
            <person name="Leebens-Mack J."/>
            <person name="Osbourn A."/>
        </authorList>
    </citation>
    <scope>NUCLEOTIDE SEQUENCE [LARGE SCALE GENOMIC DNA]</scope>
    <source>
        <strain evidence="3">JIC</strain>
    </source>
</reference>
<evidence type="ECO:0000313" key="4">
    <source>
        <dbReference type="Proteomes" id="UP001443914"/>
    </source>
</evidence>
<feature type="region of interest" description="Disordered" evidence="1">
    <location>
        <begin position="194"/>
        <end position="229"/>
    </location>
</feature>
<gene>
    <name evidence="3" type="ORF">RND81_03G039800</name>
</gene>
<evidence type="ECO:0000256" key="1">
    <source>
        <dbReference type="SAM" id="MobiDB-lite"/>
    </source>
</evidence>
<dbReference type="Pfam" id="PF14223">
    <property type="entry name" value="Retrotran_gag_2"/>
    <property type="match status" value="1"/>
</dbReference>
<sequence>MASASNTLSLPTPIFGGENYDYWCIKIKLFLRANALWKTVENGSQQQTEGAQTTEASLKKISEDELKDAKALSFILNADIFRIFSVLGRQVRDERIRAIRLNTLRKDFENLKMGENKDIETYTLRVMEIVNQMKIYGEDITETRIVQKILVTLTKRFDMIVIVIEESRDLSKRTMTELVGSLLAHDQKFKNKESSSEDAFQSMHKSKRPDSKWWKNKSDDGGRYNKQMSQSKGKFPPCGICGKNNHEEKNCYFKGKSQCRYCKKYRHIEKDSHYSSSTNKEHLFYAGQTTTSNNKSRCLIDSGCTNHMTNDSSIFCKLDIFVQTPVRVGNVEIVTSKGKRTIIVPTKRGTEFIKDVLLASDLVENLLSVAQMIKNVYL</sequence>
<organism evidence="3 4">
    <name type="scientific">Saponaria officinalis</name>
    <name type="common">Common soapwort</name>
    <name type="synonym">Lychnis saponaria</name>
    <dbReference type="NCBI Taxonomy" id="3572"/>
    <lineage>
        <taxon>Eukaryota</taxon>
        <taxon>Viridiplantae</taxon>
        <taxon>Streptophyta</taxon>
        <taxon>Embryophyta</taxon>
        <taxon>Tracheophyta</taxon>
        <taxon>Spermatophyta</taxon>
        <taxon>Magnoliopsida</taxon>
        <taxon>eudicotyledons</taxon>
        <taxon>Gunneridae</taxon>
        <taxon>Pentapetalae</taxon>
        <taxon>Caryophyllales</taxon>
        <taxon>Caryophyllaceae</taxon>
        <taxon>Caryophylleae</taxon>
        <taxon>Saponaria</taxon>
    </lineage>
</organism>
<evidence type="ECO:0000259" key="2">
    <source>
        <dbReference type="Pfam" id="PF22936"/>
    </source>
</evidence>
<name>A0AAW1M3Q6_SAPOF</name>
<evidence type="ECO:0000313" key="3">
    <source>
        <dbReference type="EMBL" id="KAK9740495.1"/>
    </source>
</evidence>
<dbReference type="AlphaFoldDB" id="A0AAW1M3Q6"/>
<dbReference type="Proteomes" id="UP001443914">
    <property type="component" value="Unassembled WGS sequence"/>
</dbReference>
<dbReference type="PANTHER" id="PTHR35317:SF35">
    <property type="entry name" value="DUF4219 DOMAIN-CONTAINING PROTEIN"/>
    <property type="match status" value="1"/>
</dbReference>
<dbReference type="Pfam" id="PF22936">
    <property type="entry name" value="Pol_BBD"/>
    <property type="match status" value="1"/>
</dbReference>